<evidence type="ECO:0000313" key="8">
    <source>
        <dbReference type="Proteomes" id="UP001178461"/>
    </source>
</evidence>
<feature type="repeat" description="ANK" evidence="4">
    <location>
        <begin position="153"/>
        <end position="185"/>
    </location>
</feature>
<dbReference type="SMART" id="SM00969">
    <property type="entry name" value="SOCS_box"/>
    <property type="match status" value="1"/>
</dbReference>
<keyword evidence="2" id="KW-0677">Repeat</keyword>
<dbReference type="InterPro" id="IPR036036">
    <property type="entry name" value="SOCS_box-like_dom_sf"/>
</dbReference>
<keyword evidence="8" id="KW-1185">Reference proteome</keyword>
<feature type="repeat" description="ANK" evidence="4">
    <location>
        <begin position="218"/>
        <end position="250"/>
    </location>
</feature>
<dbReference type="SUPFAM" id="SSF158235">
    <property type="entry name" value="SOCS box-like"/>
    <property type="match status" value="1"/>
</dbReference>
<gene>
    <name evidence="7" type="ORF">PODLI_1B002111</name>
</gene>
<dbReference type="GO" id="GO:0035556">
    <property type="term" value="P:intracellular signal transduction"/>
    <property type="evidence" value="ECO:0007669"/>
    <property type="project" value="InterPro"/>
</dbReference>
<dbReference type="PANTHER" id="PTHR24180:SF45">
    <property type="entry name" value="POLY [ADP-RIBOSE] POLYMERASE TANKYRASE"/>
    <property type="match status" value="1"/>
</dbReference>
<organism evidence="7 8">
    <name type="scientific">Podarcis lilfordi</name>
    <name type="common">Lilford's wall lizard</name>
    <dbReference type="NCBI Taxonomy" id="74358"/>
    <lineage>
        <taxon>Eukaryota</taxon>
        <taxon>Metazoa</taxon>
        <taxon>Chordata</taxon>
        <taxon>Craniata</taxon>
        <taxon>Vertebrata</taxon>
        <taxon>Euteleostomi</taxon>
        <taxon>Lepidosauria</taxon>
        <taxon>Squamata</taxon>
        <taxon>Bifurcata</taxon>
        <taxon>Unidentata</taxon>
        <taxon>Episquamata</taxon>
        <taxon>Laterata</taxon>
        <taxon>Lacertibaenia</taxon>
        <taxon>Lacertidae</taxon>
        <taxon>Podarcis</taxon>
    </lineage>
</organism>
<dbReference type="Gene3D" id="1.25.40.20">
    <property type="entry name" value="Ankyrin repeat-containing domain"/>
    <property type="match status" value="1"/>
</dbReference>
<feature type="region of interest" description="Disordered" evidence="5">
    <location>
        <begin position="31"/>
        <end position="66"/>
    </location>
</feature>
<evidence type="ECO:0000256" key="1">
    <source>
        <dbReference type="ARBA" id="ARBA00004906"/>
    </source>
</evidence>
<evidence type="ECO:0000259" key="6">
    <source>
        <dbReference type="PROSITE" id="PS50225"/>
    </source>
</evidence>
<dbReference type="EMBL" id="OX395127">
    <property type="protein sequence ID" value="CAI5767714.1"/>
    <property type="molecule type" value="Genomic_DNA"/>
</dbReference>
<dbReference type="Gene3D" id="1.10.750.20">
    <property type="entry name" value="SOCS box"/>
    <property type="match status" value="1"/>
</dbReference>
<dbReference type="PANTHER" id="PTHR24180">
    <property type="entry name" value="CYCLIN-DEPENDENT KINASE INHIBITOR 2C-RELATED"/>
    <property type="match status" value="1"/>
</dbReference>
<dbReference type="SUPFAM" id="SSF48403">
    <property type="entry name" value="Ankyrin repeat"/>
    <property type="match status" value="1"/>
</dbReference>
<evidence type="ECO:0000313" key="7">
    <source>
        <dbReference type="EMBL" id="CAI5767714.1"/>
    </source>
</evidence>
<evidence type="ECO:0000256" key="5">
    <source>
        <dbReference type="SAM" id="MobiDB-lite"/>
    </source>
</evidence>
<dbReference type="PROSITE" id="PS50225">
    <property type="entry name" value="SOCS"/>
    <property type="match status" value="1"/>
</dbReference>
<dbReference type="CDD" id="cd03716">
    <property type="entry name" value="SOCS_ASB_like"/>
    <property type="match status" value="1"/>
</dbReference>
<evidence type="ECO:0000256" key="2">
    <source>
        <dbReference type="ARBA" id="ARBA00022737"/>
    </source>
</evidence>
<dbReference type="SMART" id="SM00248">
    <property type="entry name" value="ANK"/>
    <property type="match status" value="4"/>
</dbReference>
<evidence type="ECO:0000256" key="4">
    <source>
        <dbReference type="PROSITE-ProRule" id="PRU00023"/>
    </source>
</evidence>
<dbReference type="InterPro" id="IPR036770">
    <property type="entry name" value="Ankyrin_rpt-contain_sf"/>
</dbReference>
<dbReference type="AlphaFoldDB" id="A0AA35JYZ9"/>
<dbReference type="Proteomes" id="UP001178461">
    <property type="component" value="Chromosome 2"/>
</dbReference>
<dbReference type="InterPro" id="IPR002110">
    <property type="entry name" value="Ankyrin_rpt"/>
</dbReference>
<proteinExistence type="predicted"/>
<dbReference type="PROSITE" id="PS50297">
    <property type="entry name" value="ANK_REP_REGION"/>
    <property type="match status" value="2"/>
</dbReference>
<dbReference type="FunFam" id="1.10.750.20:FF:000001">
    <property type="entry name" value="Ankyrin repeat and SOCS box containing 1"/>
    <property type="match status" value="1"/>
</dbReference>
<dbReference type="PRINTS" id="PR01415">
    <property type="entry name" value="ANKYRIN"/>
</dbReference>
<dbReference type="InterPro" id="IPR001496">
    <property type="entry name" value="SOCS_box"/>
</dbReference>
<dbReference type="Pfam" id="PF07525">
    <property type="entry name" value="SOCS_box"/>
    <property type="match status" value="1"/>
</dbReference>
<comment type="pathway">
    <text evidence="1">Protein modification; protein ubiquitination.</text>
</comment>
<evidence type="ECO:0000256" key="3">
    <source>
        <dbReference type="ARBA" id="ARBA00023043"/>
    </source>
</evidence>
<dbReference type="PROSITE" id="PS50088">
    <property type="entry name" value="ANK_REPEAT"/>
    <property type="match status" value="2"/>
</dbReference>
<feature type="domain" description="SOCS box" evidence="6">
    <location>
        <begin position="259"/>
        <end position="318"/>
    </location>
</feature>
<dbReference type="Pfam" id="PF12796">
    <property type="entry name" value="Ank_2"/>
    <property type="match status" value="2"/>
</dbReference>
<sequence length="323" mass="36005">METQPEHHGHSFFWEMPPPRQVVELRKALGSGLPGAERRRRRDSQLPPLAPRWPAASLRAGAGRSAGGGSLCMWTEGGRTEMGFYISSLSRAPYGNGAPPESSRPTAKRYQAAPSYNYRWTELHYEASRGNVEKLKQLLLTSSRELVDRKDYYGKTALYWAAYKGQRHSVELLLQHGANVNTCCKHGGTPLHAAVGLFPDCTLLLIQHGADVNLKDNWGVTPMYLAACSGQTECIRLLVQAGACICYRNKKTGAPPKRLVSQPALMSWMDSCRQQPLSLKHLSRLSIRTALGHRRLQAIKDFNLPPLLKQYLMFEDLALLDGL</sequence>
<reference evidence="7" key="1">
    <citation type="submission" date="2022-12" db="EMBL/GenBank/DDBJ databases">
        <authorList>
            <person name="Alioto T."/>
            <person name="Alioto T."/>
            <person name="Gomez Garrido J."/>
        </authorList>
    </citation>
    <scope>NUCLEOTIDE SEQUENCE</scope>
</reference>
<name>A0AA35JYZ9_9SAUR</name>
<dbReference type="InterPro" id="IPR051637">
    <property type="entry name" value="Ank_repeat_dom-contain_49"/>
</dbReference>
<protein>
    <submittedName>
        <fullName evidence="7">[ADP-ribose] polymerase tankyrase-1-like</fullName>
    </submittedName>
</protein>
<accession>A0AA35JYZ9</accession>
<keyword evidence="3 4" id="KW-0040">ANK repeat</keyword>